<dbReference type="eggNOG" id="ENOG5033W5C">
    <property type="taxonomic scope" value="Bacteria"/>
</dbReference>
<evidence type="ECO:0008006" key="4">
    <source>
        <dbReference type="Google" id="ProtNLM"/>
    </source>
</evidence>
<evidence type="ECO:0000313" key="3">
    <source>
        <dbReference type="Proteomes" id="UP000033200"/>
    </source>
</evidence>
<gene>
    <name evidence="2" type="ORF">MC45_04430</name>
</gene>
<name>A0A097EDY3_9SPHN</name>
<protein>
    <recommendedName>
        <fullName evidence="4">Opacity protein</fullName>
    </recommendedName>
</protein>
<dbReference type="KEGG" id="stax:MC45_04430"/>
<feature type="chain" id="PRO_5001934162" description="Opacity protein" evidence="1">
    <location>
        <begin position="22"/>
        <end position="191"/>
    </location>
</feature>
<organism evidence="2 3">
    <name type="scientific">Sphingomonas taxi</name>
    <dbReference type="NCBI Taxonomy" id="1549858"/>
    <lineage>
        <taxon>Bacteria</taxon>
        <taxon>Pseudomonadati</taxon>
        <taxon>Pseudomonadota</taxon>
        <taxon>Alphaproteobacteria</taxon>
        <taxon>Sphingomonadales</taxon>
        <taxon>Sphingomonadaceae</taxon>
        <taxon>Sphingomonas</taxon>
    </lineage>
</organism>
<proteinExistence type="predicted"/>
<dbReference type="STRING" id="1549858.MC45_04430"/>
<dbReference type="EMBL" id="CP009571">
    <property type="protein sequence ID" value="AIT05776.1"/>
    <property type="molecule type" value="Genomic_DNA"/>
</dbReference>
<dbReference type="AlphaFoldDB" id="A0A097EDY3"/>
<accession>A0A097EDY3</accession>
<dbReference type="HOGENOM" id="CLU_1314733_0_0_5"/>
<feature type="signal peptide" evidence="1">
    <location>
        <begin position="1"/>
        <end position="21"/>
    </location>
</feature>
<keyword evidence="3" id="KW-1185">Reference proteome</keyword>
<dbReference type="Proteomes" id="UP000033200">
    <property type="component" value="Chromosome"/>
</dbReference>
<evidence type="ECO:0000313" key="2">
    <source>
        <dbReference type="EMBL" id="AIT05776.1"/>
    </source>
</evidence>
<dbReference type="RefSeq" id="WP_038660028.1">
    <property type="nucleotide sequence ID" value="NZ_CP009571.1"/>
</dbReference>
<evidence type="ECO:0000256" key="1">
    <source>
        <dbReference type="SAM" id="SignalP"/>
    </source>
</evidence>
<reference evidence="2 3" key="1">
    <citation type="submission" date="2014-09" db="EMBL/GenBank/DDBJ databases">
        <title>Using Illumina technology Improving SMRT sequencing Genome Assembly by RASTools.</title>
        <authorList>
            <person name="Zhou Y."/>
            <person name="Ma T."/>
            <person name="Liu T."/>
        </authorList>
    </citation>
    <scope>NUCLEOTIDE SEQUENCE [LARGE SCALE GENOMIC DNA]</scope>
    <source>
        <strain evidence="2 3">ATCC 55669</strain>
    </source>
</reference>
<sequence>MKKLLLAAASAAFLIPAAAFAQDTTSDGSRAFGIDPYVGVTGVYEGFESNPGHGIPFSAPGDRLKGGLVEGVAGVNVPLGSFFVGVEGNAAKGFSGDIDWEYGVHGRAGVRAGETGLVYGKVGYRWVNFDRYGNNSPDFGRISYGVGGEFGPKAIGLDGLVKKEGVRFRAEVATTGNFETVRPSLGIIGHF</sequence>
<keyword evidence="1" id="KW-0732">Signal</keyword>